<evidence type="ECO:0000313" key="4">
    <source>
        <dbReference type="EMBL" id="ETW95661.1"/>
    </source>
</evidence>
<dbReference type="InterPro" id="IPR003646">
    <property type="entry name" value="SH3-like_bac-type"/>
</dbReference>
<dbReference type="Gene3D" id="3.40.80.10">
    <property type="entry name" value="Peptidoglycan recognition protein-like"/>
    <property type="match status" value="1"/>
</dbReference>
<evidence type="ECO:0000259" key="2">
    <source>
        <dbReference type="Pfam" id="PF01510"/>
    </source>
</evidence>
<feature type="region of interest" description="Disordered" evidence="1">
    <location>
        <begin position="113"/>
        <end position="133"/>
    </location>
</feature>
<dbReference type="EMBL" id="AZHW01000890">
    <property type="protein sequence ID" value="ETW95661.1"/>
    <property type="molecule type" value="Genomic_DNA"/>
</dbReference>
<reference evidence="4 5" key="1">
    <citation type="journal article" date="2014" name="Nature">
        <title>An environmental bacterial taxon with a large and distinct metabolic repertoire.</title>
        <authorList>
            <person name="Wilson M.C."/>
            <person name="Mori T."/>
            <person name="Ruckert C."/>
            <person name="Uria A.R."/>
            <person name="Helf M.J."/>
            <person name="Takada K."/>
            <person name="Gernert C."/>
            <person name="Steffens U.A."/>
            <person name="Heycke N."/>
            <person name="Schmitt S."/>
            <person name="Rinke C."/>
            <person name="Helfrich E.J."/>
            <person name="Brachmann A.O."/>
            <person name="Gurgui C."/>
            <person name="Wakimoto T."/>
            <person name="Kracht M."/>
            <person name="Crusemann M."/>
            <person name="Hentschel U."/>
            <person name="Abe I."/>
            <person name="Matsunaga S."/>
            <person name="Kalinowski J."/>
            <person name="Takeyama H."/>
            <person name="Piel J."/>
        </authorList>
    </citation>
    <scope>NUCLEOTIDE SEQUENCE [LARGE SCALE GENOMIC DNA]</scope>
    <source>
        <strain evidence="5">TSY1</strain>
    </source>
</reference>
<sequence>MDNYGVLHGAPGQWRTAWQHSVSDDEVAVHPDPHDGVERGWHTYTQEQLRVASEVATLLVQHYRLRDVVGHEDIAPGRKKDPGPAFPMSSFRAAAVGRADDEPELYETTTALNIRTGPGSGHEKLPQSPLPKGTRLEVLSTTGVWYEVDVLDEVAGDMDISGWVHSRYARRV</sequence>
<organism evidence="4 5">
    <name type="scientific">Entotheonella factor</name>
    <dbReference type="NCBI Taxonomy" id="1429438"/>
    <lineage>
        <taxon>Bacteria</taxon>
        <taxon>Pseudomonadati</taxon>
        <taxon>Nitrospinota/Tectimicrobiota group</taxon>
        <taxon>Candidatus Tectimicrobiota</taxon>
        <taxon>Candidatus Entotheonellia</taxon>
        <taxon>Candidatus Entotheonellales</taxon>
        <taxon>Candidatus Entotheonellaceae</taxon>
        <taxon>Candidatus Entotheonella</taxon>
    </lineage>
</organism>
<keyword evidence="5" id="KW-1185">Reference proteome</keyword>
<comment type="caution">
    <text evidence="4">The sequence shown here is derived from an EMBL/GenBank/DDBJ whole genome shotgun (WGS) entry which is preliminary data.</text>
</comment>
<dbReference type="GO" id="GO:0009253">
    <property type="term" value="P:peptidoglycan catabolic process"/>
    <property type="evidence" value="ECO:0007669"/>
    <property type="project" value="InterPro"/>
</dbReference>
<dbReference type="Proteomes" id="UP000019141">
    <property type="component" value="Unassembled WGS sequence"/>
</dbReference>
<feature type="domain" description="SH3b" evidence="3">
    <location>
        <begin position="111"/>
        <end position="168"/>
    </location>
</feature>
<evidence type="ECO:0000313" key="5">
    <source>
        <dbReference type="Proteomes" id="UP000019141"/>
    </source>
</evidence>
<dbReference type="InterPro" id="IPR036505">
    <property type="entry name" value="Amidase/PGRP_sf"/>
</dbReference>
<proteinExistence type="predicted"/>
<gene>
    <name evidence="4" type="ORF">ETSY1_29675</name>
</gene>
<evidence type="ECO:0000256" key="1">
    <source>
        <dbReference type="SAM" id="MobiDB-lite"/>
    </source>
</evidence>
<dbReference type="SUPFAM" id="SSF55846">
    <property type="entry name" value="N-acetylmuramoyl-L-alanine amidase-like"/>
    <property type="match status" value="1"/>
</dbReference>
<feature type="domain" description="N-acetylmuramoyl-L-alanine amidase" evidence="2">
    <location>
        <begin position="40"/>
        <end position="84"/>
    </location>
</feature>
<dbReference type="GO" id="GO:0008745">
    <property type="term" value="F:N-acetylmuramoyl-L-alanine amidase activity"/>
    <property type="evidence" value="ECO:0007669"/>
    <property type="project" value="InterPro"/>
</dbReference>
<dbReference type="AlphaFoldDB" id="W4LE93"/>
<evidence type="ECO:0008006" key="6">
    <source>
        <dbReference type="Google" id="ProtNLM"/>
    </source>
</evidence>
<name>W4LE93_ENTF1</name>
<dbReference type="Gene3D" id="2.30.30.40">
    <property type="entry name" value="SH3 Domains"/>
    <property type="match status" value="1"/>
</dbReference>
<dbReference type="Pfam" id="PF01510">
    <property type="entry name" value="Amidase_2"/>
    <property type="match status" value="1"/>
</dbReference>
<dbReference type="HOGENOM" id="CLU_1552462_0_0_7"/>
<accession>W4LE93</accession>
<evidence type="ECO:0000259" key="3">
    <source>
        <dbReference type="Pfam" id="PF08239"/>
    </source>
</evidence>
<protein>
    <recommendedName>
        <fullName evidence="6">SH3b domain-containing protein</fullName>
    </recommendedName>
</protein>
<dbReference type="Pfam" id="PF08239">
    <property type="entry name" value="SH3_3"/>
    <property type="match status" value="1"/>
</dbReference>
<dbReference type="InterPro" id="IPR002502">
    <property type="entry name" value="Amidase_domain"/>
</dbReference>